<gene>
    <name evidence="2" type="ORF">DK427_22550</name>
</gene>
<evidence type="ECO:0000313" key="2">
    <source>
        <dbReference type="EMBL" id="AWN38172.1"/>
    </source>
</evidence>
<dbReference type="Proteomes" id="UP000246058">
    <property type="component" value="Chromosome"/>
</dbReference>
<dbReference type="OrthoDB" id="8002176at2"/>
<proteinExistence type="predicted"/>
<dbReference type="EMBL" id="CP029551">
    <property type="protein sequence ID" value="AWN38172.1"/>
    <property type="molecule type" value="Genomic_DNA"/>
</dbReference>
<evidence type="ECO:0000313" key="3">
    <source>
        <dbReference type="Proteomes" id="UP000246058"/>
    </source>
</evidence>
<sequence length="168" mass="18278">MRRSFTVETKARGRQAPAILPVRAPLLEQPSIAFPSLEAAALFGGEPAKRVEDGAAPAGRPAPRRILPSLIEPPAPVLEEEAEPAAREARLPRVRRVKLPRAAAAPARAESSAMQADPAHAERVSTLPAPAKPKSADPAEPARRTIRRSEKVLPLGERWKRRLPRVCW</sequence>
<feature type="compositionally biased region" description="Basic and acidic residues" evidence="1">
    <location>
        <begin position="134"/>
        <end position="149"/>
    </location>
</feature>
<keyword evidence="3" id="KW-1185">Reference proteome</keyword>
<reference evidence="2 3" key="1">
    <citation type="submission" date="2018-05" db="EMBL/GenBank/DDBJ databases">
        <title>Complete Genome Sequence of Methylobacterium sp. 17Sr1-43.</title>
        <authorList>
            <person name="Srinivasan S."/>
        </authorList>
    </citation>
    <scope>NUCLEOTIDE SEQUENCE [LARGE SCALE GENOMIC DNA]</scope>
    <source>
        <strain evidence="2 3">17Sr1-43</strain>
    </source>
</reference>
<name>A0A2U8VY28_9HYPH</name>
<feature type="region of interest" description="Disordered" evidence="1">
    <location>
        <begin position="100"/>
        <end position="149"/>
    </location>
</feature>
<accession>A0A2U8VY28</accession>
<evidence type="ECO:0000256" key="1">
    <source>
        <dbReference type="SAM" id="MobiDB-lite"/>
    </source>
</evidence>
<organism evidence="2 3">
    <name type="scientific">Methylobacterium radiodurans</name>
    <dbReference type="NCBI Taxonomy" id="2202828"/>
    <lineage>
        <taxon>Bacteria</taxon>
        <taxon>Pseudomonadati</taxon>
        <taxon>Pseudomonadota</taxon>
        <taxon>Alphaproteobacteria</taxon>
        <taxon>Hyphomicrobiales</taxon>
        <taxon>Methylobacteriaceae</taxon>
        <taxon>Methylobacterium</taxon>
    </lineage>
</organism>
<protein>
    <submittedName>
        <fullName evidence="2">Uncharacterized protein</fullName>
    </submittedName>
</protein>
<feature type="compositionally biased region" description="Low complexity" evidence="1">
    <location>
        <begin position="100"/>
        <end position="109"/>
    </location>
</feature>
<dbReference type="KEGG" id="meti:DK427_22550"/>
<dbReference type="AlphaFoldDB" id="A0A2U8VY28"/>